<evidence type="ECO:0000313" key="8">
    <source>
        <dbReference type="Proteomes" id="UP000270094"/>
    </source>
</evidence>
<dbReference type="GO" id="GO:0071051">
    <property type="term" value="P:poly(A)-dependent snoRNA 3'-end processing"/>
    <property type="evidence" value="ECO:0007669"/>
    <property type="project" value="TreeGrafter"/>
</dbReference>
<evidence type="ECO:0000313" key="7">
    <source>
        <dbReference type="EMBL" id="VDM73610.1"/>
    </source>
</evidence>
<feature type="domain" description="RRP4 S1" evidence="6">
    <location>
        <begin position="77"/>
        <end position="149"/>
    </location>
</feature>
<dbReference type="InterPro" id="IPR012340">
    <property type="entry name" value="NA-bd_OB-fold"/>
</dbReference>
<dbReference type="Pfam" id="PF15985">
    <property type="entry name" value="KH_6"/>
    <property type="match status" value="1"/>
</dbReference>
<dbReference type="GO" id="GO:0071035">
    <property type="term" value="P:nuclear polyadenylation-dependent rRNA catabolic process"/>
    <property type="evidence" value="ECO:0007669"/>
    <property type="project" value="TreeGrafter"/>
</dbReference>
<dbReference type="SUPFAM" id="SSF50249">
    <property type="entry name" value="Nucleic acid-binding proteins"/>
    <property type="match status" value="1"/>
</dbReference>
<comment type="similarity">
    <text evidence="2">Belongs to the RRP4 family.</text>
</comment>
<organism evidence="7 8">
    <name type="scientific">Strongylus vulgaris</name>
    <name type="common">Blood worm</name>
    <dbReference type="NCBI Taxonomy" id="40348"/>
    <lineage>
        <taxon>Eukaryota</taxon>
        <taxon>Metazoa</taxon>
        <taxon>Ecdysozoa</taxon>
        <taxon>Nematoda</taxon>
        <taxon>Chromadorea</taxon>
        <taxon>Rhabditida</taxon>
        <taxon>Rhabditina</taxon>
        <taxon>Rhabditomorpha</taxon>
        <taxon>Strongyloidea</taxon>
        <taxon>Strongylidae</taxon>
        <taxon>Strongylus</taxon>
    </lineage>
</organism>
<evidence type="ECO:0008006" key="9">
    <source>
        <dbReference type="Google" id="ProtNLM"/>
    </source>
</evidence>
<dbReference type="PANTHER" id="PTHR21321">
    <property type="entry name" value="PNAS-3 RELATED"/>
    <property type="match status" value="1"/>
</dbReference>
<reference evidence="7 8" key="1">
    <citation type="submission" date="2018-11" db="EMBL/GenBank/DDBJ databases">
        <authorList>
            <consortium name="Pathogen Informatics"/>
        </authorList>
    </citation>
    <scope>NUCLEOTIDE SEQUENCE [LARGE SCALE GENOMIC DNA]</scope>
</reference>
<evidence type="ECO:0000259" key="6">
    <source>
        <dbReference type="Pfam" id="PF21266"/>
    </source>
</evidence>
<sequence>MSIVVTGPPSPPWQPALSRSEHLSSLNFVHCGQLLSQDVNALGGFGTRTTLNGLLATVSGLKSRYNKLYIVTPYKAKYRPKTADFMIGRVTSIRRAIWKLDINYRFPAILHLNNMILPSGELRRKNLDDEIAMRDYLTVGDLLSAEVQHVRNKGEVELHTGHVSVAKCGQGILLRVWPDLVRSQKKHICEIYGIQIVIADNGFVWISSKAMAEAKGDYVEDITLAKRRSILRIAACVRLLGKRWINISENTILFAYKLSLSYKIREIAYPDVSLSLISELRNCEHSERENCQGYHTSEA</sequence>
<name>A0A3P7IKY7_STRVU</name>
<dbReference type="GO" id="GO:0034475">
    <property type="term" value="P:U4 snRNA 3'-end processing"/>
    <property type="evidence" value="ECO:0007669"/>
    <property type="project" value="TreeGrafter"/>
</dbReference>
<dbReference type="GO" id="GO:0071034">
    <property type="term" value="P:CUT catabolic process"/>
    <property type="evidence" value="ECO:0007669"/>
    <property type="project" value="TreeGrafter"/>
</dbReference>
<dbReference type="EMBL" id="UYYB01031568">
    <property type="protein sequence ID" value="VDM73610.1"/>
    <property type="molecule type" value="Genomic_DNA"/>
</dbReference>
<keyword evidence="4" id="KW-0694">RNA-binding</keyword>
<dbReference type="GO" id="GO:0071038">
    <property type="term" value="P:TRAMP-dependent tRNA surveillance pathway"/>
    <property type="evidence" value="ECO:0007669"/>
    <property type="project" value="TreeGrafter"/>
</dbReference>
<feature type="domain" description="K Homology" evidence="5">
    <location>
        <begin position="171"/>
        <end position="209"/>
    </location>
</feature>
<protein>
    <recommendedName>
        <fullName evidence="9">K Homology domain-containing protein</fullName>
    </recommendedName>
</protein>
<gene>
    <name evidence="7" type="ORF">SVUK_LOCUS8608</name>
</gene>
<dbReference type="Gene3D" id="2.40.50.140">
    <property type="entry name" value="Nucleic acid-binding proteins"/>
    <property type="match status" value="1"/>
</dbReference>
<dbReference type="InterPro" id="IPR036612">
    <property type="entry name" value="KH_dom_type_1_sf"/>
</dbReference>
<evidence type="ECO:0000259" key="5">
    <source>
        <dbReference type="Pfam" id="PF15985"/>
    </source>
</evidence>
<comment type="subcellular location">
    <subcellularLocation>
        <location evidence="1">Nucleus</location>
    </subcellularLocation>
</comment>
<dbReference type="PANTHER" id="PTHR21321:SF4">
    <property type="entry name" value="EXOSOME COMPLEX COMPONENT RRP4"/>
    <property type="match status" value="1"/>
</dbReference>
<keyword evidence="8" id="KW-1185">Reference proteome</keyword>
<dbReference type="InterPro" id="IPR048565">
    <property type="entry name" value="S1_RRP4"/>
</dbReference>
<dbReference type="GO" id="GO:0000177">
    <property type="term" value="C:cytoplasmic exosome (RNase complex)"/>
    <property type="evidence" value="ECO:0007669"/>
    <property type="project" value="TreeGrafter"/>
</dbReference>
<dbReference type="GO" id="GO:0003723">
    <property type="term" value="F:RNA binding"/>
    <property type="evidence" value="ECO:0007669"/>
    <property type="project" value="UniProtKB-KW"/>
</dbReference>
<accession>A0A3P7IKY7</accession>
<evidence type="ECO:0000256" key="3">
    <source>
        <dbReference type="ARBA" id="ARBA00022835"/>
    </source>
</evidence>
<evidence type="ECO:0000256" key="4">
    <source>
        <dbReference type="ARBA" id="ARBA00022884"/>
    </source>
</evidence>
<keyword evidence="3" id="KW-0271">Exosome</keyword>
<evidence type="ECO:0000256" key="1">
    <source>
        <dbReference type="ARBA" id="ARBA00004123"/>
    </source>
</evidence>
<dbReference type="GO" id="GO:0000176">
    <property type="term" value="C:nuclear exosome (RNase complex)"/>
    <property type="evidence" value="ECO:0007669"/>
    <property type="project" value="TreeGrafter"/>
</dbReference>
<dbReference type="AlphaFoldDB" id="A0A3P7IKY7"/>
<dbReference type="CDD" id="cd05789">
    <property type="entry name" value="S1_Rrp4"/>
    <property type="match status" value="1"/>
</dbReference>
<dbReference type="Gene3D" id="2.40.50.100">
    <property type="match status" value="1"/>
</dbReference>
<dbReference type="InterPro" id="IPR026699">
    <property type="entry name" value="Exosome_RNA_bind1/RRP40/RRP4"/>
</dbReference>
<dbReference type="OrthoDB" id="1650at2759"/>
<proteinExistence type="inferred from homology"/>
<dbReference type="SUPFAM" id="SSF54791">
    <property type="entry name" value="Eukaryotic type KH-domain (KH-domain type I)"/>
    <property type="match status" value="1"/>
</dbReference>
<dbReference type="InterPro" id="IPR004088">
    <property type="entry name" value="KH_dom_type_1"/>
</dbReference>
<evidence type="ECO:0000256" key="2">
    <source>
        <dbReference type="ARBA" id="ARBA00009155"/>
    </source>
</evidence>
<dbReference type="Proteomes" id="UP000270094">
    <property type="component" value="Unassembled WGS sequence"/>
</dbReference>
<dbReference type="GO" id="GO:0000467">
    <property type="term" value="P:exonucleolytic trimming to generate mature 3'-end of 5.8S rRNA from tricistronic rRNA transcript (SSU-rRNA, 5.8S rRNA, LSU-rRNA)"/>
    <property type="evidence" value="ECO:0007669"/>
    <property type="project" value="TreeGrafter"/>
</dbReference>
<dbReference type="Pfam" id="PF21266">
    <property type="entry name" value="S1_RRP4"/>
    <property type="match status" value="1"/>
</dbReference>